<dbReference type="GO" id="GO:0051082">
    <property type="term" value="F:unfolded protein binding"/>
    <property type="evidence" value="ECO:0007669"/>
    <property type="project" value="InterPro"/>
</dbReference>
<dbReference type="RefSeq" id="WP_065969070.1">
    <property type="nucleotide sequence ID" value="NZ_CP080624.1"/>
</dbReference>
<dbReference type="GO" id="GO:0005737">
    <property type="term" value="C:cytoplasm"/>
    <property type="evidence" value="ECO:0007669"/>
    <property type="project" value="UniProtKB-SubCell"/>
</dbReference>
<evidence type="ECO:0000256" key="4">
    <source>
        <dbReference type="ARBA" id="ARBA00023010"/>
    </source>
</evidence>
<comment type="subcellular location">
    <subcellularLocation>
        <location evidence="5">Cytoplasm</location>
    </subcellularLocation>
</comment>
<reference evidence="6 7" key="1">
    <citation type="submission" date="2018-02" db="EMBL/GenBank/DDBJ databases">
        <title>Insights into the biology of acidophilic members of the Acidiferrobacteraceae family derived from comparative genomic analyses.</title>
        <authorList>
            <person name="Issotta F."/>
            <person name="Thyssen C."/>
            <person name="Mena C."/>
            <person name="Moya A."/>
            <person name="Bellenberg S."/>
            <person name="Sproer C."/>
            <person name="Covarrubias P.C."/>
            <person name="Sand W."/>
            <person name="Quatrini R."/>
            <person name="Vera M."/>
        </authorList>
    </citation>
    <scope>NUCLEOTIDE SEQUENCE [LARGE SCALE GENOMIC DNA]</scope>
    <source>
        <strain evidence="7">m-1</strain>
    </source>
</reference>
<comment type="similarity">
    <text evidence="1 5">Belongs to the SecB family.</text>
</comment>
<proteinExistence type="inferred from homology"/>
<dbReference type="InterPro" id="IPR003708">
    <property type="entry name" value="SecB"/>
</dbReference>
<evidence type="ECO:0000256" key="1">
    <source>
        <dbReference type="ARBA" id="ARBA00009990"/>
    </source>
</evidence>
<comment type="function">
    <text evidence="5">One of the proteins required for the normal export of preproteins out of the cell cytoplasm. It is a molecular chaperone that binds to a subset of precursor proteins, maintaining them in a translocation-competent state. It also specifically binds to its receptor SecA.</text>
</comment>
<name>A0A1C2G3V3_9GAMM</name>
<dbReference type="Pfam" id="PF02556">
    <property type="entry name" value="SecB"/>
    <property type="match status" value="1"/>
</dbReference>
<evidence type="ECO:0000256" key="2">
    <source>
        <dbReference type="ARBA" id="ARBA00022448"/>
    </source>
</evidence>
<accession>A0A1C2G3V3</accession>
<evidence type="ECO:0000313" key="6">
    <source>
        <dbReference type="EMBL" id="RCN58358.1"/>
    </source>
</evidence>
<dbReference type="Proteomes" id="UP000253250">
    <property type="component" value="Unassembled WGS sequence"/>
</dbReference>
<dbReference type="InterPro" id="IPR035958">
    <property type="entry name" value="SecB-like_sf"/>
</dbReference>
<evidence type="ECO:0000256" key="3">
    <source>
        <dbReference type="ARBA" id="ARBA00022927"/>
    </source>
</evidence>
<dbReference type="PANTHER" id="PTHR36918:SF1">
    <property type="entry name" value="PROTEIN-EXPORT PROTEIN SECB"/>
    <property type="match status" value="1"/>
</dbReference>
<sequence length="155" mass="17155">MADQNTDPEIVFSLEKIYVKDISFEAPHVPAVFLEKAAMEVDMQLGIEHSPVNPAEGLHEVVLAVTVTARMDKRTAFLTETKQAGVFRITGVPDSELEKVLEIACPNILLPFAREVVNDLVSKGGFPQLLINPVNFEMLYQQKQDGDIQDGHSAH</sequence>
<comment type="caution">
    <text evidence="6">The sequence shown here is derived from an EMBL/GenBank/DDBJ whole genome shotgun (WGS) entry which is preliminary data.</text>
</comment>
<evidence type="ECO:0000313" key="7">
    <source>
        <dbReference type="Proteomes" id="UP000253250"/>
    </source>
</evidence>
<dbReference type="Gene3D" id="3.10.420.10">
    <property type="entry name" value="SecB-like"/>
    <property type="match status" value="1"/>
</dbReference>
<keyword evidence="3 5" id="KW-0653">Protein transport</keyword>
<dbReference type="SUPFAM" id="SSF54611">
    <property type="entry name" value="SecB-like"/>
    <property type="match status" value="1"/>
</dbReference>
<dbReference type="STRING" id="163359.A9R16_08330"/>
<dbReference type="HAMAP" id="MF_00821">
    <property type="entry name" value="SecB"/>
    <property type="match status" value="1"/>
</dbReference>
<comment type="subunit">
    <text evidence="5">Homotetramer, a dimer of dimers. One homotetramer interacts with 1 SecA dimer.</text>
</comment>
<dbReference type="PANTHER" id="PTHR36918">
    <property type="match status" value="1"/>
</dbReference>
<dbReference type="NCBIfam" id="TIGR00809">
    <property type="entry name" value="secB"/>
    <property type="match status" value="1"/>
</dbReference>
<protein>
    <recommendedName>
        <fullName evidence="5">Protein-export protein SecB</fullName>
    </recommendedName>
</protein>
<keyword evidence="7" id="KW-1185">Reference proteome</keyword>
<evidence type="ECO:0000256" key="5">
    <source>
        <dbReference type="HAMAP-Rule" id="MF_00821"/>
    </source>
</evidence>
<keyword evidence="4 5" id="KW-0811">Translocation</keyword>
<dbReference type="GO" id="GO:0015031">
    <property type="term" value="P:protein transport"/>
    <property type="evidence" value="ECO:0007669"/>
    <property type="project" value="UniProtKB-UniRule"/>
</dbReference>
<dbReference type="GO" id="GO:0006457">
    <property type="term" value="P:protein folding"/>
    <property type="evidence" value="ECO:0007669"/>
    <property type="project" value="UniProtKB-UniRule"/>
</dbReference>
<organism evidence="6 7">
    <name type="scientific">Acidiferrobacter thiooxydans</name>
    <dbReference type="NCBI Taxonomy" id="163359"/>
    <lineage>
        <taxon>Bacteria</taxon>
        <taxon>Pseudomonadati</taxon>
        <taxon>Pseudomonadota</taxon>
        <taxon>Gammaproteobacteria</taxon>
        <taxon>Acidiferrobacterales</taxon>
        <taxon>Acidiferrobacteraceae</taxon>
        <taxon>Acidiferrobacter</taxon>
    </lineage>
</organism>
<gene>
    <name evidence="5 6" type="primary">secB</name>
    <name evidence="6" type="ORF">C4900_00730</name>
</gene>
<dbReference type="OrthoDB" id="9795145at2"/>
<dbReference type="PRINTS" id="PR01594">
    <property type="entry name" value="SECBCHAPRONE"/>
</dbReference>
<keyword evidence="5" id="KW-0143">Chaperone</keyword>
<dbReference type="GO" id="GO:0051262">
    <property type="term" value="P:protein tetramerization"/>
    <property type="evidence" value="ECO:0007669"/>
    <property type="project" value="InterPro"/>
</dbReference>
<dbReference type="AlphaFoldDB" id="A0A1C2G3V3"/>
<keyword evidence="5" id="KW-0963">Cytoplasm</keyword>
<dbReference type="EMBL" id="PSYR01000001">
    <property type="protein sequence ID" value="RCN58358.1"/>
    <property type="molecule type" value="Genomic_DNA"/>
</dbReference>
<keyword evidence="2 5" id="KW-0813">Transport</keyword>